<evidence type="ECO:0000313" key="1">
    <source>
        <dbReference type="EMBL" id="KAK8581090.1"/>
    </source>
</evidence>
<evidence type="ECO:0000313" key="2">
    <source>
        <dbReference type="Proteomes" id="UP001472677"/>
    </source>
</evidence>
<name>A0ABR2FJP7_9ROSI</name>
<sequence>MRVRRLIKFIKLNIPKTLTNSGFKLQVKRDLKFNPISECCSQRKQGRKDKIPVTVRRYVNPAERASGTNSEPCINTASMKTVVAYRQRPELLPSAGLGLAKANHAFNLTAASHGHVSTPLLVTMEAADDHQNEDYRQHIVGGGTAVCKASNLSNGKKDSSKEISFICRCLESDLGFSLMEYCKERPMKAG</sequence>
<dbReference type="Proteomes" id="UP001472677">
    <property type="component" value="Unassembled WGS sequence"/>
</dbReference>
<protein>
    <submittedName>
        <fullName evidence="1">Uncharacterized protein</fullName>
    </submittedName>
</protein>
<accession>A0ABR2FJP7</accession>
<reference evidence="1 2" key="1">
    <citation type="journal article" date="2024" name="G3 (Bethesda)">
        <title>Genome assembly of Hibiscus sabdariffa L. provides insights into metabolisms of medicinal natural products.</title>
        <authorList>
            <person name="Kim T."/>
        </authorList>
    </citation>
    <scope>NUCLEOTIDE SEQUENCE [LARGE SCALE GENOMIC DNA]</scope>
    <source>
        <strain evidence="1">TK-2024</strain>
        <tissue evidence="1">Old leaves</tissue>
    </source>
</reference>
<keyword evidence="2" id="KW-1185">Reference proteome</keyword>
<gene>
    <name evidence="1" type="ORF">V6N12_071332</name>
</gene>
<organism evidence="1 2">
    <name type="scientific">Hibiscus sabdariffa</name>
    <name type="common">roselle</name>
    <dbReference type="NCBI Taxonomy" id="183260"/>
    <lineage>
        <taxon>Eukaryota</taxon>
        <taxon>Viridiplantae</taxon>
        <taxon>Streptophyta</taxon>
        <taxon>Embryophyta</taxon>
        <taxon>Tracheophyta</taxon>
        <taxon>Spermatophyta</taxon>
        <taxon>Magnoliopsida</taxon>
        <taxon>eudicotyledons</taxon>
        <taxon>Gunneridae</taxon>
        <taxon>Pentapetalae</taxon>
        <taxon>rosids</taxon>
        <taxon>malvids</taxon>
        <taxon>Malvales</taxon>
        <taxon>Malvaceae</taxon>
        <taxon>Malvoideae</taxon>
        <taxon>Hibiscus</taxon>
    </lineage>
</organism>
<comment type="caution">
    <text evidence="1">The sequence shown here is derived from an EMBL/GenBank/DDBJ whole genome shotgun (WGS) entry which is preliminary data.</text>
</comment>
<dbReference type="EMBL" id="JBBPBM010000006">
    <property type="protein sequence ID" value="KAK8581090.1"/>
    <property type="molecule type" value="Genomic_DNA"/>
</dbReference>
<proteinExistence type="predicted"/>